<dbReference type="CDD" id="cd00118">
    <property type="entry name" value="LysM"/>
    <property type="match status" value="2"/>
</dbReference>
<accession>A0A6A5S457</accession>
<name>A0A6A5S457_9PLEO</name>
<feature type="domain" description="LysM" evidence="4">
    <location>
        <begin position="71"/>
        <end position="116"/>
    </location>
</feature>
<dbReference type="InterPro" id="IPR052210">
    <property type="entry name" value="LysM1-like"/>
</dbReference>
<evidence type="ECO:0000256" key="2">
    <source>
        <dbReference type="ARBA" id="ARBA00023026"/>
    </source>
</evidence>
<dbReference type="GO" id="GO:0008061">
    <property type="term" value="F:chitin binding"/>
    <property type="evidence" value="ECO:0007669"/>
    <property type="project" value="UniProtKB-KW"/>
</dbReference>
<dbReference type="OrthoDB" id="5985073at2759"/>
<evidence type="ECO:0000256" key="3">
    <source>
        <dbReference type="SAM" id="MobiDB-lite"/>
    </source>
</evidence>
<dbReference type="PANTHER" id="PTHR34997">
    <property type="entry name" value="AM15"/>
    <property type="match status" value="1"/>
</dbReference>
<dbReference type="Pfam" id="PF01476">
    <property type="entry name" value="LysM"/>
    <property type="match status" value="2"/>
</dbReference>
<dbReference type="SMART" id="SM00257">
    <property type="entry name" value="LysM"/>
    <property type="match status" value="2"/>
</dbReference>
<keyword evidence="6" id="KW-1185">Reference proteome</keyword>
<evidence type="ECO:0000259" key="4">
    <source>
        <dbReference type="PROSITE" id="PS51782"/>
    </source>
</evidence>
<organism evidence="5 6">
    <name type="scientific">Clathrospora elynae</name>
    <dbReference type="NCBI Taxonomy" id="706981"/>
    <lineage>
        <taxon>Eukaryota</taxon>
        <taxon>Fungi</taxon>
        <taxon>Dikarya</taxon>
        <taxon>Ascomycota</taxon>
        <taxon>Pezizomycotina</taxon>
        <taxon>Dothideomycetes</taxon>
        <taxon>Pleosporomycetidae</taxon>
        <taxon>Pleosporales</taxon>
        <taxon>Diademaceae</taxon>
        <taxon>Clathrospora</taxon>
    </lineage>
</organism>
<dbReference type="Gene3D" id="3.10.350.10">
    <property type="entry name" value="LysM domain"/>
    <property type="match status" value="3"/>
</dbReference>
<dbReference type="EMBL" id="ML976342">
    <property type="protein sequence ID" value="KAF1934932.1"/>
    <property type="molecule type" value="Genomic_DNA"/>
</dbReference>
<dbReference type="InterPro" id="IPR018392">
    <property type="entry name" value="LysM"/>
</dbReference>
<dbReference type="PROSITE" id="PS51782">
    <property type="entry name" value="LYSM"/>
    <property type="match status" value="1"/>
</dbReference>
<feature type="region of interest" description="Disordered" evidence="3">
    <location>
        <begin position="174"/>
        <end position="205"/>
    </location>
</feature>
<dbReference type="PANTHER" id="PTHR34997:SF16">
    <property type="entry name" value="LYSM DOMAIN-CONTAINING PROTEIN"/>
    <property type="match status" value="1"/>
</dbReference>
<dbReference type="Proteomes" id="UP000800038">
    <property type="component" value="Unassembled WGS sequence"/>
</dbReference>
<keyword evidence="1" id="KW-0147">Chitin-binding</keyword>
<evidence type="ECO:0000313" key="5">
    <source>
        <dbReference type="EMBL" id="KAF1934932.1"/>
    </source>
</evidence>
<sequence length="277" mass="28921">MPKANLCSYCYTKKLALMQQNRYGVYGDGGYQATYDYVVKTCGLPIGTVTTPSSGKPVENTTPAPTCQPSRLYIAKSGNTCDSIAKSNLVSSGSLFAMNPMLMDCAAVAAGSKLCLPPSCEKLYEVKTSDSCPEVAVDNQVSWQNIVQWNGMIDPYCSNIDQTEPNFGKTLSVSPPGGKFTKPPANATDGSTGGQGGSGDGYSDNTAVVPTGGNLATGSTTRCGVFYTAQNGDICETVMLSANTPADLFVAVNPSLGTVQECSSKLVAGLTYCNHPN</sequence>
<protein>
    <recommendedName>
        <fullName evidence="4">LysM domain-containing protein</fullName>
    </recommendedName>
</protein>
<dbReference type="SUPFAM" id="SSF54106">
    <property type="entry name" value="LysM domain"/>
    <property type="match status" value="2"/>
</dbReference>
<evidence type="ECO:0000313" key="6">
    <source>
        <dbReference type="Proteomes" id="UP000800038"/>
    </source>
</evidence>
<proteinExistence type="predicted"/>
<reference evidence="5" key="1">
    <citation type="journal article" date="2020" name="Stud. Mycol.">
        <title>101 Dothideomycetes genomes: a test case for predicting lifestyles and emergence of pathogens.</title>
        <authorList>
            <person name="Haridas S."/>
            <person name="Albert R."/>
            <person name="Binder M."/>
            <person name="Bloem J."/>
            <person name="Labutti K."/>
            <person name="Salamov A."/>
            <person name="Andreopoulos B."/>
            <person name="Baker S."/>
            <person name="Barry K."/>
            <person name="Bills G."/>
            <person name="Bluhm B."/>
            <person name="Cannon C."/>
            <person name="Castanera R."/>
            <person name="Culley D."/>
            <person name="Daum C."/>
            <person name="Ezra D."/>
            <person name="Gonzalez J."/>
            <person name="Henrissat B."/>
            <person name="Kuo A."/>
            <person name="Liang C."/>
            <person name="Lipzen A."/>
            <person name="Lutzoni F."/>
            <person name="Magnuson J."/>
            <person name="Mondo S."/>
            <person name="Nolan M."/>
            <person name="Ohm R."/>
            <person name="Pangilinan J."/>
            <person name="Park H.-J."/>
            <person name="Ramirez L."/>
            <person name="Alfaro M."/>
            <person name="Sun H."/>
            <person name="Tritt A."/>
            <person name="Yoshinaga Y."/>
            <person name="Zwiers L.-H."/>
            <person name="Turgeon B."/>
            <person name="Goodwin S."/>
            <person name="Spatafora J."/>
            <person name="Crous P."/>
            <person name="Grigoriev I."/>
        </authorList>
    </citation>
    <scope>NUCLEOTIDE SEQUENCE</scope>
    <source>
        <strain evidence="5">CBS 161.51</strain>
    </source>
</reference>
<dbReference type="AlphaFoldDB" id="A0A6A5S457"/>
<dbReference type="InterPro" id="IPR036779">
    <property type="entry name" value="LysM_dom_sf"/>
</dbReference>
<feature type="compositionally biased region" description="Gly residues" evidence="3">
    <location>
        <begin position="191"/>
        <end position="200"/>
    </location>
</feature>
<evidence type="ECO:0000256" key="1">
    <source>
        <dbReference type="ARBA" id="ARBA00022669"/>
    </source>
</evidence>
<gene>
    <name evidence="5" type="ORF">EJ02DRAFT_439558</name>
</gene>
<keyword evidence="2" id="KW-0843">Virulence</keyword>